<keyword evidence="2 5" id="KW-0812">Transmembrane</keyword>
<name>A0A0F8DMZ9_CERFI</name>
<dbReference type="EMBL" id="LBBL01000012">
    <property type="protein sequence ID" value="KKF97219.1"/>
    <property type="molecule type" value="Genomic_DNA"/>
</dbReference>
<evidence type="ECO:0000256" key="4">
    <source>
        <dbReference type="ARBA" id="ARBA00023136"/>
    </source>
</evidence>
<evidence type="ECO:0000256" key="2">
    <source>
        <dbReference type="ARBA" id="ARBA00022692"/>
    </source>
</evidence>
<accession>A0A0F8DMZ9</accession>
<dbReference type="Pfam" id="PF05277">
    <property type="entry name" value="DUF726"/>
    <property type="match status" value="1"/>
</dbReference>
<comment type="subcellular location">
    <subcellularLocation>
        <location evidence="1">Membrane</location>
        <topology evidence="1">Multi-pass membrane protein</topology>
    </subcellularLocation>
</comment>
<organism evidence="6 7">
    <name type="scientific">Ceratocystis fimbriata f. sp. platani</name>
    <dbReference type="NCBI Taxonomy" id="88771"/>
    <lineage>
        <taxon>Eukaryota</taxon>
        <taxon>Fungi</taxon>
        <taxon>Dikarya</taxon>
        <taxon>Ascomycota</taxon>
        <taxon>Pezizomycotina</taxon>
        <taxon>Sordariomycetes</taxon>
        <taxon>Hypocreomycetidae</taxon>
        <taxon>Microascales</taxon>
        <taxon>Ceratocystidaceae</taxon>
        <taxon>Ceratocystis</taxon>
    </lineage>
</organism>
<evidence type="ECO:0000313" key="7">
    <source>
        <dbReference type="Proteomes" id="UP000034841"/>
    </source>
</evidence>
<evidence type="ECO:0000256" key="3">
    <source>
        <dbReference type="ARBA" id="ARBA00022989"/>
    </source>
</evidence>
<proteinExistence type="predicted"/>
<feature type="transmembrane region" description="Helical" evidence="5">
    <location>
        <begin position="218"/>
        <end position="244"/>
    </location>
</feature>
<evidence type="ECO:0000256" key="1">
    <source>
        <dbReference type="ARBA" id="ARBA00004141"/>
    </source>
</evidence>
<keyword evidence="3 5" id="KW-1133">Transmembrane helix</keyword>
<dbReference type="InterPro" id="IPR007941">
    <property type="entry name" value="DUF726"/>
</dbReference>
<protein>
    <submittedName>
        <fullName evidence="6">Uncharacterized protein</fullName>
    </submittedName>
</protein>
<evidence type="ECO:0000313" key="6">
    <source>
        <dbReference type="EMBL" id="KKF97219.1"/>
    </source>
</evidence>
<dbReference type="AlphaFoldDB" id="A0A0F8DMZ9"/>
<dbReference type="GO" id="GO:0016020">
    <property type="term" value="C:membrane"/>
    <property type="evidence" value="ECO:0007669"/>
    <property type="project" value="UniProtKB-SubCell"/>
</dbReference>
<comment type="caution">
    <text evidence="6">The sequence shown here is derived from an EMBL/GenBank/DDBJ whole genome shotgun (WGS) entry which is preliminary data.</text>
</comment>
<keyword evidence="7" id="KW-1185">Reference proteome</keyword>
<evidence type="ECO:0000256" key="5">
    <source>
        <dbReference type="SAM" id="Phobius"/>
    </source>
</evidence>
<reference evidence="6 7" key="1">
    <citation type="submission" date="2015-04" db="EMBL/GenBank/DDBJ databases">
        <title>Genome sequence of Ceratocystis platani, a major pathogen of plane trees.</title>
        <authorList>
            <person name="Belbahri L."/>
        </authorList>
    </citation>
    <scope>NUCLEOTIDE SEQUENCE [LARGE SCALE GENOMIC DNA]</scope>
    <source>
        <strain evidence="6 7">CFO</strain>
    </source>
</reference>
<gene>
    <name evidence="6" type="ORF">CFO_g344</name>
</gene>
<sequence>MAPLATDPQQLLVVLNPNRRRVLLTLVHDIVAHMKVTLILEPNDCTKYEKWDDTIREAAHIQFDEWNHEFLEKLRELINQPDEPKHQVERRNRSERLAAAKAQRRTNPATGSRFAADAAALKELYQAFPSSLNTASVEDRKEILSSLLLLQLTGGSYSAHSSVLMRYLTSSLDLPLSVLATEEKEVAESLIKASAEQRAMSADEEAQRRRKHNKTDRIWKVGLASVAGAAVIGITGGLAAPVVAGALGSDDG</sequence>
<dbReference type="OrthoDB" id="277931at2759"/>
<keyword evidence="4 5" id="KW-0472">Membrane</keyword>
<dbReference type="Proteomes" id="UP000034841">
    <property type="component" value="Unassembled WGS sequence"/>
</dbReference>
<dbReference type="PANTHER" id="PTHR17920:SF22">
    <property type="entry name" value="DUF726 DOMAIN PROTEIN (AFU_ORTHOLOGUE AFUA_2G12860)"/>
    <property type="match status" value="1"/>
</dbReference>
<dbReference type="PANTHER" id="PTHR17920">
    <property type="entry name" value="TRANSMEMBRANE AND COILED-COIL DOMAIN-CONTAINING PROTEIN 4 TMCO4"/>
    <property type="match status" value="1"/>
</dbReference>